<dbReference type="InterPro" id="IPR016768">
    <property type="entry name" value="UCP019883"/>
</dbReference>
<keyword evidence="1" id="KW-1133">Transmembrane helix</keyword>
<evidence type="ECO:0000313" key="3">
    <source>
        <dbReference type="Proteomes" id="UP000297729"/>
    </source>
</evidence>
<dbReference type="RefSeq" id="WP_135200512.1">
    <property type="nucleotide sequence ID" value="NZ_SPVG01000048.1"/>
</dbReference>
<keyword evidence="1" id="KW-0812">Transmembrane</keyword>
<feature type="transmembrane region" description="Helical" evidence="1">
    <location>
        <begin position="44"/>
        <end position="63"/>
    </location>
</feature>
<feature type="transmembrane region" description="Helical" evidence="1">
    <location>
        <begin position="6"/>
        <end position="23"/>
    </location>
</feature>
<keyword evidence="3" id="KW-1185">Reference proteome</keyword>
<organism evidence="2 3">
    <name type="scientific">Duganella callida</name>
    <dbReference type="NCBI Taxonomy" id="2561932"/>
    <lineage>
        <taxon>Bacteria</taxon>
        <taxon>Pseudomonadati</taxon>
        <taxon>Pseudomonadota</taxon>
        <taxon>Betaproteobacteria</taxon>
        <taxon>Burkholderiales</taxon>
        <taxon>Oxalobacteraceae</taxon>
        <taxon>Telluria group</taxon>
        <taxon>Duganella</taxon>
    </lineage>
</organism>
<dbReference type="OrthoDB" id="5785537at2"/>
<dbReference type="Pfam" id="PF10993">
    <property type="entry name" value="DUF2818"/>
    <property type="match status" value="1"/>
</dbReference>
<accession>A0A4Y9ST92</accession>
<gene>
    <name evidence="2" type="ORF">E4L98_05220</name>
</gene>
<evidence type="ECO:0000256" key="1">
    <source>
        <dbReference type="SAM" id="Phobius"/>
    </source>
</evidence>
<dbReference type="EMBL" id="SPVG01000048">
    <property type="protein sequence ID" value="TFW28707.1"/>
    <property type="molecule type" value="Genomic_DNA"/>
</dbReference>
<dbReference type="Proteomes" id="UP000297729">
    <property type="component" value="Unassembled WGS sequence"/>
</dbReference>
<dbReference type="AlphaFoldDB" id="A0A4Y9ST92"/>
<proteinExistence type="predicted"/>
<dbReference type="PIRSF" id="PIRSF019883">
    <property type="entry name" value="UCP019883"/>
    <property type="match status" value="1"/>
</dbReference>
<protein>
    <submittedName>
        <fullName evidence="2">DUF2818 family protein</fullName>
    </submittedName>
</protein>
<comment type="caution">
    <text evidence="2">The sequence shown here is derived from an EMBL/GenBank/DDBJ whole genome shotgun (WGS) entry which is preliminary data.</text>
</comment>
<evidence type="ECO:0000313" key="2">
    <source>
        <dbReference type="EMBL" id="TFW28707.1"/>
    </source>
</evidence>
<name>A0A4Y9ST92_9BURK</name>
<keyword evidence="1" id="KW-0472">Membrane</keyword>
<reference evidence="2 3" key="1">
    <citation type="submission" date="2019-03" db="EMBL/GenBank/DDBJ databases">
        <title>Draft Genome Sequence of Duganella callidus sp. nov., a Novel Duganella Species Isolated from Cultivated Soil.</title>
        <authorList>
            <person name="Raths R."/>
            <person name="Peta V."/>
            <person name="Bucking H."/>
        </authorList>
    </citation>
    <scope>NUCLEOTIDE SEQUENCE [LARGE SCALE GENOMIC DNA]</scope>
    <source>
        <strain evidence="2 3">DN04</strain>
    </source>
</reference>
<feature type="transmembrane region" description="Helical" evidence="1">
    <location>
        <begin position="75"/>
        <end position="96"/>
    </location>
</feature>
<sequence>MDTSVAGWLVIAVAIAAANLPFFNDKVFALVGGRWARKPLVFRLAEMIVLYFVVGALGFALEANIGTRFPQTWEFYAISACLFVVLGFPGFIVRYLRKAHG</sequence>